<name>A0ABP8CVK8_9ACTN</name>
<evidence type="ECO:0000313" key="1">
    <source>
        <dbReference type="EMBL" id="GAA4243958.1"/>
    </source>
</evidence>
<proteinExistence type="predicted"/>
<gene>
    <name evidence="1" type="ORF">GCM10022255_005100</name>
</gene>
<organism evidence="1 2">
    <name type="scientific">Dactylosporangium darangshiense</name>
    <dbReference type="NCBI Taxonomy" id="579108"/>
    <lineage>
        <taxon>Bacteria</taxon>
        <taxon>Bacillati</taxon>
        <taxon>Actinomycetota</taxon>
        <taxon>Actinomycetes</taxon>
        <taxon>Micromonosporales</taxon>
        <taxon>Micromonosporaceae</taxon>
        <taxon>Dactylosporangium</taxon>
    </lineage>
</organism>
<keyword evidence="2" id="KW-1185">Reference proteome</keyword>
<sequence length="66" mass="6849">MRLEDLDDVGDRVLGQQHAAKDALLGGDVLGWGALESFSAARRALGPLASLAAAALLGRGRIVPRI</sequence>
<evidence type="ECO:0000313" key="2">
    <source>
        <dbReference type="Proteomes" id="UP001500620"/>
    </source>
</evidence>
<protein>
    <submittedName>
        <fullName evidence="1">Uncharacterized protein</fullName>
    </submittedName>
</protein>
<dbReference type="Proteomes" id="UP001500620">
    <property type="component" value="Unassembled WGS sequence"/>
</dbReference>
<reference evidence="2" key="1">
    <citation type="journal article" date="2019" name="Int. J. Syst. Evol. Microbiol.">
        <title>The Global Catalogue of Microorganisms (GCM) 10K type strain sequencing project: providing services to taxonomists for standard genome sequencing and annotation.</title>
        <authorList>
            <consortium name="The Broad Institute Genomics Platform"/>
            <consortium name="The Broad Institute Genome Sequencing Center for Infectious Disease"/>
            <person name="Wu L."/>
            <person name="Ma J."/>
        </authorList>
    </citation>
    <scope>NUCLEOTIDE SEQUENCE [LARGE SCALE GENOMIC DNA]</scope>
    <source>
        <strain evidence="2">JCM 17441</strain>
    </source>
</reference>
<accession>A0ABP8CVK8</accession>
<dbReference type="EMBL" id="BAABAT010000001">
    <property type="protein sequence ID" value="GAA4243958.1"/>
    <property type="molecule type" value="Genomic_DNA"/>
</dbReference>
<comment type="caution">
    <text evidence="1">The sequence shown here is derived from an EMBL/GenBank/DDBJ whole genome shotgun (WGS) entry which is preliminary data.</text>
</comment>